<comment type="caution">
    <text evidence="17">The sequence shown here is derived from an EMBL/GenBank/DDBJ whole genome shotgun (WGS) entry which is preliminary data.</text>
</comment>
<dbReference type="CDD" id="cd03706">
    <property type="entry name" value="mtEFTU_III"/>
    <property type="match status" value="1"/>
</dbReference>
<dbReference type="GO" id="GO:0046872">
    <property type="term" value="F:metal ion binding"/>
    <property type="evidence" value="ECO:0007669"/>
    <property type="project" value="UniProtKB-KW"/>
</dbReference>
<dbReference type="SUPFAM" id="SSF50447">
    <property type="entry name" value="Translation proteins"/>
    <property type="match status" value="1"/>
</dbReference>
<dbReference type="GO" id="GO:0003924">
    <property type="term" value="F:GTPase activity"/>
    <property type="evidence" value="ECO:0007669"/>
    <property type="project" value="InterPro"/>
</dbReference>
<dbReference type="AlphaFoldDB" id="A0A1D1VQE8"/>
<dbReference type="GO" id="GO:0070125">
    <property type="term" value="P:mitochondrial translational elongation"/>
    <property type="evidence" value="ECO:0007669"/>
    <property type="project" value="TreeGrafter"/>
</dbReference>
<evidence type="ECO:0000256" key="2">
    <source>
        <dbReference type="ARBA" id="ARBA00007249"/>
    </source>
</evidence>
<evidence type="ECO:0000256" key="13">
    <source>
        <dbReference type="ARBA" id="ARBA00023134"/>
    </source>
</evidence>
<feature type="domain" description="Tr-type G" evidence="16">
    <location>
        <begin position="74"/>
        <end position="269"/>
    </location>
</feature>
<keyword evidence="10" id="KW-0648">Protein biosynthesis</keyword>
<evidence type="ECO:0000256" key="4">
    <source>
        <dbReference type="ARBA" id="ARBA00022490"/>
    </source>
</evidence>
<dbReference type="Gene3D" id="3.40.50.300">
    <property type="entry name" value="P-loop containing nucleotide triphosphate hydrolases"/>
    <property type="match status" value="1"/>
</dbReference>
<dbReference type="InterPro" id="IPR050055">
    <property type="entry name" value="EF-Tu_GTPase"/>
</dbReference>
<dbReference type="InterPro" id="IPR004160">
    <property type="entry name" value="Transl_elong_EFTu/EF1A_C"/>
</dbReference>
<dbReference type="NCBIfam" id="TIGR00485">
    <property type="entry name" value="EF-Tu"/>
    <property type="match status" value="1"/>
</dbReference>
<dbReference type="NCBIfam" id="NF000766">
    <property type="entry name" value="PRK00049.1"/>
    <property type="match status" value="1"/>
</dbReference>
<accession>A0A1D1VQE8</accession>
<reference evidence="17 18" key="1">
    <citation type="journal article" date="2016" name="Nat. Commun.">
        <title>Extremotolerant tardigrade genome and improved radiotolerance of human cultured cells by tardigrade-unique protein.</title>
        <authorList>
            <person name="Hashimoto T."/>
            <person name="Horikawa D.D."/>
            <person name="Saito Y."/>
            <person name="Kuwahara H."/>
            <person name="Kozuka-Hata H."/>
            <person name="Shin-I T."/>
            <person name="Minakuchi Y."/>
            <person name="Ohishi K."/>
            <person name="Motoyama A."/>
            <person name="Aizu T."/>
            <person name="Enomoto A."/>
            <person name="Kondo K."/>
            <person name="Tanaka S."/>
            <person name="Hara Y."/>
            <person name="Koshikawa S."/>
            <person name="Sagara H."/>
            <person name="Miura T."/>
            <person name="Yokobori S."/>
            <person name="Miyagawa K."/>
            <person name="Suzuki Y."/>
            <person name="Kubo T."/>
            <person name="Oyama M."/>
            <person name="Kohara Y."/>
            <person name="Fujiyama A."/>
            <person name="Arakawa K."/>
            <person name="Katayama T."/>
            <person name="Toyoda A."/>
            <person name="Kunieda T."/>
        </authorList>
    </citation>
    <scope>NUCLEOTIDE SEQUENCE [LARGE SCALE GENOMIC DNA]</scope>
    <source>
        <strain evidence="17 18">YOKOZUNA-1</strain>
    </source>
</reference>
<dbReference type="FunFam" id="3.40.50.300:FF:000576">
    <property type="entry name" value="Elongation factor Tu"/>
    <property type="match status" value="1"/>
</dbReference>
<dbReference type="NCBIfam" id="NF009373">
    <property type="entry name" value="PRK12736.1"/>
    <property type="match status" value="1"/>
</dbReference>
<keyword evidence="5" id="KW-0479">Metal-binding</keyword>
<dbReference type="PRINTS" id="PR00315">
    <property type="entry name" value="ELONGATNFCT"/>
</dbReference>
<evidence type="ECO:0000256" key="11">
    <source>
        <dbReference type="ARBA" id="ARBA00022946"/>
    </source>
</evidence>
<dbReference type="GO" id="GO:0005525">
    <property type="term" value="F:GTP binding"/>
    <property type="evidence" value="ECO:0007669"/>
    <property type="project" value="UniProtKB-KW"/>
</dbReference>
<evidence type="ECO:0000256" key="7">
    <source>
        <dbReference type="ARBA" id="ARBA00022768"/>
    </source>
</evidence>
<gene>
    <name evidence="17" type="primary">RvY_14174-1</name>
    <name evidence="17" type="synonym">RvY_14174.1</name>
    <name evidence="17" type="ORF">RvY_14174</name>
</gene>
<dbReference type="InterPro" id="IPR004161">
    <property type="entry name" value="EFTu-like_2"/>
</dbReference>
<comment type="similarity">
    <text evidence="2">Belongs to the TRAFAC class translation factor GTPase superfamily. Classic translation factor GTPase family. EF-Tu/EF-1A subfamily.</text>
</comment>
<dbReference type="NCBIfam" id="TIGR00231">
    <property type="entry name" value="small_GTP"/>
    <property type="match status" value="1"/>
</dbReference>
<dbReference type="SUPFAM" id="SSF52540">
    <property type="entry name" value="P-loop containing nucleoside triphosphate hydrolases"/>
    <property type="match status" value="1"/>
</dbReference>
<evidence type="ECO:0000256" key="15">
    <source>
        <dbReference type="RuleBase" id="RU004061"/>
    </source>
</evidence>
<dbReference type="Gene3D" id="2.40.30.10">
    <property type="entry name" value="Translation factors"/>
    <property type="match status" value="2"/>
</dbReference>
<evidence type="ECO:0000256" key="6">
    <source>
        <dbReference type="ARBA" id="ARBA00022741"/>
    </source>
</evidence>
<dbReference type="NCBIfam" id="NF009372">
    <property type="entry name" value="PRK12735.1"/>
    <property type="match status" value="1"/>
</dbReference>
<proteinExistence type="inferred from homology"/>
<evidence type="ECO:0000256" key="14">
    <source>
        <dbReference type="ARBA" id="ARBA00051990"/>
    </source>
</evidence>
<dbReference type="InterPro" id="IPR031157">
    <property type="entry name" value="G_TR_CS"/>
</dbReference>
<keyword evidence="12" id="KW-0496">Mitochondrion</keyword>
<keyword evidence="8" id="KW-0378">Hydrolase</keyword>
<evidence type="ECO:0000256" key="3">
    <source>
        <dbReference type="ARBA" id="ARBA00011245"/>
    </source>
</evidence>
<dbReference type="EMBL" id="BDGG01000010">
    <property type="protein sequence ID" value="GAV03795.1"/>
    <property type="molecule type" value="Genomic_DNA"/>
</dbReference>
<evidence type="ECO:0000256" key="9">
    <source>
        <dbReference type="ARBA" id="ARBA00022842"/>
    </source>
</evidence>
<keyword evidence="6" id="KW-0547">Nucleotide-binding</keyword>
<dbReference type="GO" id="GO:0005739">
    <property type="term" value="C:mitochondrion"/>
    <property type="evidence" value="ECO:0007669"/>
    <property type="project" value="UniProtKB-SubCell"/>
</dbReference>
<keyword evidence="7" id="KW-0251">Elongation factor</keyword>
<keyword evidence="4" id="KW-0963">Cytoplasm</keyword>
<dbReference type="Pfam" id="PF00009">
    <property type="entry name" value="GTP_EFTU"/>
    <property type="match status" value="1"/>
</dbReference>
<evidence type="ECO:0000256" key="12">
    <source>
        <dbReference type="ARBA" id="ARBA00023128"/>
    </source>
</evidence>
<evidence type="ECO:0000256" key="1">
    <source>
        <dbReference type="ARBA" id="ARBA00004173"/>
    </source>
</evidence>
<protein>
    <recommendedName>
        <fullName evidence="15">Elongation factor Tu</fullName>
    </recommendedName>
</protein>
<evidence type="ECO:0000256" key="8">
    <source>
        <dbReference type="ARBA" id="ARBA00022801"/>
    </source>
</evidence>
<dbReference type="Pfam" id="PF03143">
    <property type="entry name" value="GTP_EFTU_D3"/>
    <property type="match status" value="1"/>
</dbReference>
<dbReference type="FunFam" id="2.40.30.10:FF:000001">
    <property type="entry name" value="Elongation factor Tu"/>
    <property type="match status" value="1"/>
</dbReference>
<keyword evidence="18" id="KW-1185">Reference proteome</keyword>
<dbReference type="SUPFAM" id="SSF50465">
    <property type="entry name" value="EF-Tu/eEF-1alpha/eIF2-gamma C-terminal domain"/>
    <property type="match status" value="1"/>
</dbReference>
<dbReference type="PROSITE" id="PS51722">
    <property type="entry name" value="G_TR_2"/>
    <property type="match status" value="1"/>
</dbReference>
<keyword evidence="11" id="KW-0809">Transit peptide</keyword>
<evidence type="ECO:0000313" key="17">
    <source>
        <dbReference type="EMBL" id="GAV03795.1"/>
    </source>
</evidence>
<dbReference type="InterPro" id="IPR033720">
    <property type="entry name" value="EFTU_2"/>
</dbReference>
<dbReference type="InterPro" id="IPR009001">
    <property type="entry name" value="Transl_elong_EF1A/Init_IF2_C"/>
</dbReference>
<dbReference type="InterPro" id="IPR004541">
    <property type="entry name" value="Transl_elong_EFTu/EF1A_bac/org"/>
</dbReference>
<dbReference type="PROSITE" id="PS00301">
    <property type="entry name" value="G_TR_1"/>
    <property type="match status" value="1"/>
</dbReference>
<dbReference type="GO" id="GO:0003746">
    <property type="term" value="F:translation elongation factor activity"/>
    <property type="evidence" value="ECO:0007669"/>
    <property type="project" value="UniProtKB-KW"/>
</dbReference>
<comment type="catalytic activity">
    <reaction evidence="14">
        <text>GTP + H2O = GDP + phosphate + H(+)</text>
        <dbReference type="Rhea" id="RHEA:19669"/>
        <dbReference type="ChEBI" id="CHEBI:15377"/>
        <dbReference type="ChEBI" id="CHEBI:15378"/>
        <dbReference type="ChEBI" id="CHEBI:37565"/>
        <dbReference type="ChEBI" id="CHEBI:43474"/>
        <dbReference type="ChEBI" id="CHEBI:58189"/>
        <dbReference type="EC" id="3.6.5.3"/>
    </reaction>
    <physiologicalReaction direction="left-to-right" evidence="14">
        <dbReference type="Rhea" id="RHEA:19670"/>
    </physiologicalReaction>
</comment>
<evidence type="ECO:0000256" key="10">
    <source>
        <dbReference type="ARBA" id="ARBA00022917"/>
    </source>
</evidence>
<dbReference type="InterPro" id="IPR027417">
    <property type="entry name" value="P-loop_NTPase"/>
</dbReference>
<dbReference type="InterPro" id="IPR041709">
    <property type="entry name" value="EF-Tu_GTP-bd"/>
</dbReference>
<dbReference type="CDD" id="cd03697">
    <property type="entry name" value="EFTU_II"/>
    <property type="match status" value="1"/>
</dbReference>
<comment type="subcellular location">
    <subcellularLocation>
        <location evidence="1">Mitochondrion</location>
    </subcellularLocation>
</comment>
<keyword evidence="9" id="KW-0460">Magnesium</keyword>
<dbReference type="Pfam" id="PF03144">
    <property type="entry name" value="GTP_EFTU_D2"/>
    <property type="match status" value="1"/>
</dbReference>
<dbReference type="CDD" id="cd01884">
    <property type="entry name" value="EF_Tu"/>
    <property type="match status" value="1"/>
</dbReference>
<name>A0A1D1VQE8_RAMVA</name>
<comment type="subunit">
    <text evidence="3">Monomer.</text>
</comment>
<evidence type="ECO:0000313" key="18">
    <source>
        <dbReference type="Proteomes" id="UP000186922"/>
    </source>
</evidence>
<dbReference type="InterPro" id="IPR000795">
    <property type="entry name" value="T_Tr_GTP-bd_dom"/>
</dbReference>
<dbReference type="PANTHER" id="PTHR43721:SF36">
    <property type="entry name" value="ELONGATION FACTOR TU, MITOCHONDRIAL"/>
    <property type="match status" value="1"/>
</dbReference>
<dbReference type="InterPro" id="IPR005225">
    <property type="entry name" value="Small_GTP-bd"/>
</dbReference>
<organism evidence="17 18">
    <name type="scientific">Ramazzottius varieornatus</name>
    <name type="common">Water bear</name>
    <name type="synonym">Tardigrade</name>
    <dbReference type="NCBI Taxonomy" id="947166"/>
    <lineage>
        <taxon>Eukaryota</taxon>
        <taxon>Metazoa</taxon>
        <taxon>Ecdysozoa</taxon>
        <taxon>Tardigrada</taxon>
        <taxon>Eutardigrada</taxon>
        <taxon>Parachela</taxon>
        <taxon>Hypsibioidea</taxon>
        <taxon>Ramazzottiidae</taxon>
        <taxon>Ramazzottius</taxon>
    </lineage>
</organism>
<sequence length="507" mass="55870">MSSFRITLLSLEKGILFSKSLSPKSLDFSYTPLRNLCQDAAFRSIFSKPVDGWVKRIGCRHYAAAEKQVFKRDKPHCNVGTIGHVDHGKTTLTAAITKVLAEENKAVFAKYEDIDNAPEERARGITINAAHIEYQTAKRHYGHTDCPGHADYIKNMITGTAQMDGAILVVAATDGVMPQTREHMILAKQIGVEKIVVFINKVDVADKEMVELVEMEIRELMNDLGYKGDEAPIIHGSALHALQGTEPALGKDAIKKLLDAVDDYVPIPQRALDKPFLLPIEHVHSIPGRGTVVTGLLERGVVKKGDACEIIGYNKVVKTTVTGVEMFRQILERAEAGDQLGALVRGIKRDDVRRGMALIKPGSLTQHDNLEAQVYILTKEEGGRNKPILQHFRPQMFCRTWDCAAEIHLLPGKDMFMPGENGLFKVQLNKQMALEVGQRFTFRDGQHTISTGVITKLLPNLTDEEKEVMTLNKEKKIKFMEAKAAKVAAKAAPAAGKAPAKAVGKAA</sequence>
<evidence type="ECO:0000259" key="16">
    <source>
        <dbReference type="PROSITE" id="PS51722"/>
    </source>
</evidence>
<evidence type="ECO:0000256" key="5">
    <source>
        <dbReference type="ARBA" id="ARBA00022723"/>
    </source>
</evidence>
<dbReference type="InterPro" id="IPR009000">
    <property type="entry name" value="Transl_B-barrel_sf"/>
</dbReference>
<dbReference type="Proteomes" id="UP000186922">
    <property type="component" value="Unassembled WGS sequence"/>
</dbReference>
<dbReference type="STRING" id="947166.A0A1D1VQE8"/>
<dbReference type="OrthoDB" id="2067at2759"/>
<dbReference type="PANTHER" id="PTHR43721">
    <property type="entry name" value="ELONGATION FACTOR TU-RELATED"/>
    <property type="match status" value="1"/>
</dbReference>
<keyword evidence="13" id="KW-0342">GTP-binding</keyword>